<feature type="compositionally biased region" description="Basic and acidic residues" evidence="1">
    <location>
        <begin position="138"/>
        <end position="153"/>
    </location>
</feature>
<keyword evidence="3" id="KW-1185">Reference proteome</keyword>
<dbReference type="EMBL" id="MU001676">
    <property type="protein sequence ID" value="KAF2458866.1"/>
    <property type="molecule type" value="Genomic_DNA"/>
</dbReference>
<gene>
    <name evidence="2" type="ORF">BDY21DRAFT_362401</name>
</gene>
<dbReference type="AlphaFoldDB" id="A0A6A6P4E4"/>
<sequence>MAATRCNSRYTTINKLLSAIENRSRMSSTTHQRPEMGRRSLAKRVAALAALKAHYKSLLNVDNLSQEEISAMGLDAGIAATEELLVPGGDAHTALLATHGVAVIDFGARHRNITASQLAKKMIRWIDGVMGASGKKRAWGEGKRRMDESWGSDHKKRHRLMDEGN</sequence>
<evidence type="ECO:0000313" key="2">
    <source>
        <dbReference type="EMBL" id="KAF2458866.1"/>
    </source>
</evidence>
<evidence type="ECO:0000256" key="1">
    <source>
        <dbReference type="SAM" id="MobiDB-lite"/>
    </source>
</evidence>
<reference evidence="2" key="1">
    <citation type="journal article" date="2020" name="Stud. Mycol.">
        <title>101 Dothideomycetes genomes: a test case for predicting lifestyles and emergence of pathogens.</title>
        <authorList>
            <person name="Haridas S."/>
            <person name="Albert R."/>
            <person name="Binder M."/>
            <person name="Bloem J."/>
            <person name="Labutti K."/>
            <person name="Salamov A."/>
            <person name="Andreopoulos B."/>
            <person name="Baker S."/>
            <person name="Barry K."/>
            <person name="Bills G."/>
            <person name="Bluhm B."/>
            <person name="Cannon C."/>
            <person name="Castanera R."/>
            <person name="Culley D."/>
            <person name="Daum C."/>
            <person name="Ezra D."/>
            <person name="Gonzalez J."/>
            <person name="Henrissat B."/>
            <person name="Kuo A."/>
            <person name="Liang C."/>
            <person name="Lipzen A."/>
            <person name="Lutzoni F."/>
            <person name="Magnuson J."/>
            <person name="Mondo S."/>
            <person name="Nolan M."/>
            <person name="Ohm R."/>
            <person name="Pangilinan J."/>
            <person name="Park H.-J."/>
            <person name="Ramirez L."/>
            <person name="Alfaro M."/>
            <person name="Sun H."/>
            <person name="Tritt A."/>
            <person name="Yoshinaga Y."/>
            <person name="Zwiers L.-H."/>
            <person name="Turgeon B."/>
            <person name="Goodwin S."/>
            <person name="Spatafora J."/>
            <person name="Crous P."/>
            <person name="Grigoriev I."/>
        </authorList>
    </citation>
    <scope>NUCLEOTIDE SEQUENCE</scope>
    <source>
        <strain evidence="2">ATCC 16933</strain>
    </source>
</reference>
<feature type="region of interest" description="Disordered" evidence="1">
    <location>
        <begin position="137"/>
        <end position="165"/>
    </location>
</feature>
<organism evidence="2 3">
    <name type="scientific">Lineolata rhizophorae</name>
    <dbReference type="NCBI Taxonomy" id="578093"/>
    <lineage>
        <taxon>Eukaryota</taxon>
        <taxon>Fungi</taxon>
        <taxon>Dikarya</taxon>
        <taxon>Ascomycota</taxon>
        <taxon>Pezizomycotina</taxon>
        <taxon>Dothideomycetes</taxon>
        <taxon>Dothideomycetes incertae sedis</taxon>
        <taxon>Lineolatales</taxon>
        <taxon>Lineolataceae</taxon>
        <taxon>Lineolata</taxon>
    </lineage>
</organism>
<name>A0A6A6P4E4_9PEZI</name>
<dbReference type="Proteomes" id="UP000799766">
    <property type="component" value="Unassembled WGS sequence"/>
</dbReference>
<proteinExistence type="predicted"/>
<accession>A0A6A6P4E4</accession>
<protein>
    <submittedName>
        <fullName evidence="2">Uncharacterized protein</fullName>
    </submittedName>
</protein>
<evidence type="ECO:0000313" key="3">
    <source>
        <dbReference type="Proteomes" id="UP000799766"/>
    </source>
</evidence>